<dbReference type="FunCoup" id="A0A1J7IUI3">
    <property type="interactions" value="184"/>
</dbReference>
<feature type="transmembrane region" description="Helical" evidence="4">
    <location>
        <begin position="452"/>
        <end position="477"/>
    </location>
</feature>
<feature type="transmembrane region" description="Helical" evidence="4">
    <location>
        <begin position="296"/>
        <end position="319"/>
    </location>
</feature>
<name>A0A1J7IUI3_9PEZI</name>
<keyword evidence="7" id="KW-1185">Reference proteome</keyword>
<keyword evidence="4" id="KW-0472">Membrane</keyword>
<dbReference type="PANTHER" id="PTHR11360:SF177">
    <property type="entry name" value="RIBOFLAVIN TRANSPORTER MCH5"/>
    <property type="match status" value="1"/>
</dbReference>
<proteinExistence type="inferred from homology"/>
<feature type="transmembrane region" description="Helical" evidence="4">
    <location>
        <begin position="331"/>
        <end position="350"/>
    </location>
</feature>
<feature type="transmembrane region" description="Helical" evidence="4">
    <location>
        <begin position="188"/>
        <end position="210"/>
    </location>
</feature>
<feature type="transmembrane region" description="Helical" evidence="4">
    <location>
        <begin position="387"/>
        <end position="410"/>
    </location>
</feature>
<feature type="transmembrane region" description="Helical" evidence="4">
    <location>
        <begin position="362"/>
        <end position="381"/>
    </location>
</feature>
<comment type="similarity">
    <text evidence="2">Belongs to the major facilitator superfamily. Monocarboxylate porter (TC 2.A.1.13) family.</text>
</comment>
<feature type="transmembrane region" description="Helical" evidence="4">
    <location>
        <begin position="222"/>
        <end position="241"/>
    </location>
</feature>
<accession>A0A1J7IUI3</accession>
<feature type="transmembrane region" description="Helical" evidence="4">
    <location>
        <begin position="422"/>
        <end position="440"/>
    </location>
</feature>
<dbReference type="Pfam" id="PF07690">
    <property type="entry name" value="MFS_1"/>
    <property type="match status" value="1"/>
</dbReference>
<dbReference type="CDD" id="cd17352">
    <property type="entry name" value="MFS_MCT_SLC16"/>
    <property type="match status" value="1"/>
</dbReference>
<feature type="region of interest" description="Disordered" evidence="3">
    <location>
        <begin position="20"/>
        <end position="86"/>
    </location>
</feature>
<evidence type="ECO:0000313" key="6">
    <source>
        <dbReference type="EMBL" id="OIW31158.1"/>
    </source>
</evidence>
<feature type="compositionally biased region" description="Basic and acidic residues" evidence="3">
    <location>
        <begin position="27"/>
        <end position="43"/>
    </location>
</feature>
<keyword evidence="4" id="KW-1133">Transmembrane helix</keyword>
<dbReference type="OrthoDB" id="410267at2759"/>
<evidence type="ECO:0000313" key="7">
    <source>
        <dbReference type="Proteomes" id="UP000182658"/>
    </source>
</evidence>
<evidence type="ECO:0000256" key="1">
    <source>
        <dbReference type="ARBA" id="ARBA00004141"/>
    </source>
</evidence>
<protein>
    <submittedName>
        <fullName evidence="6">MFS general substrate transporter</fullName>
    </submittedName>
</protein>
<dbReference type="InterPro" id="IPR011701">
    <property type="entry name" value="MFS"/>
</dbReference>
<dbReference type="Proteomes" id="UP000182658">
    <property type="component" value="Unassembled WGS sequence"/>
</dbReference>
<evidence type="ECO:0000256" key="3">
    <source>
        <dbReference type="SAM" id="MobiDB-lite"/>
    </source>
</evidence>
<evidence type="ECO:0000259" key="5">
    <source>
        <dbReference type="PROSITE" id="PS50850"/>
    </source>
</evidence>
<comment type="subcellular location">
    <subcellularLocation>
        <location evidence="1">Membrane</location>
        <topology evidence="1">Multi-pass membrane protein</topology>
    </subcellularLocation>
</comment>
<feature type="transmembrane region" description="Helical" evidence="4">
    <location>
        <begin position="164"/>
        <end position="182"/>
    </location>
</feature>
<sequence>MYEDTMRRIDEKEVKEVSVPEEVQAADAKRSSITRDRTADPFDLKTTTINTKSDCQPDPGPESPVTGGDDDGDDTPAPPYDEYEETYPEGGRRAWLVVLGSWLALFASLGIMNILATFQTYVSTHQLSHYDSGTIGWIFSLYTFLCFFLGIYIGPIFDKYGPRYLILGGTIALAVSLMLLSICTQYWQFLLAFGLLSGLASSLLFTPSIASVGHFFHARRGFATGIASTAGSLGGVVWPLMLQSLFPRLGWAWSIRILGFLCLALTAAANFLIRSRLPPKAGASVHPDPRIFLNKAFALTTAAVFFLEFALFIPLTYISSYTLAQGFSESFSFQMVTFLNAGSVFGRVVPGWYADIIGPFNANMISVALTIVACFGIWLPVGHTTPGLVVFAVLFGFTSGSNISLVPVAIGRLCRTQEYGRYYATCYTIVSIACLIGVPIAGRILEACNGDYWGLIVMTGSVYVAALLAFVAAKVAAVGGRNLVRAKF</sequence>
<dbReference type="InterPro" id="IPR036259">
    <property type="entry name" value="MFS_trans_sf"/>
</dbReference>
<evidence type="ECO:0000256" key="2">
    <source>
        <dbReference type="ARBA" id="ARBA00006727"/>
    </source>
</evidence>
<dbReference type="InterPro" id="IPR020846">
    <property type="entry name" value="MFS_dom"/>
</dbReference>
<feature type="domain" description="Major facilitator superfamily (MFS) profile" evidence="5">
    <location>
        <begin position="93"/>
        <end position="477"/>
    </location>
</feature>
<dbReference type="InterPro" id="IPR050327">
    <property type="entry name" value="Proton-linked_MCT"/>
</dbReference>
<dbReference type="PANTHER" id="PTHR11360">
    <property type="entry name" value="MONOCARBOXYLATE TRANSPORTER"/>
    <property type="match status" value="1"/>
</dbReference>
<dbReference type="EMBL" id="KV875096">
    <property type="protein sequence ID" value="OIW31158.1"/>
    <property type="molecule type" value="Genomic_DNA"/>
</dbReference>
<dbReference type="InParanoid" id="A0A1J7IUI3"/>
<feature type="transmembrane region" description="Helical" evidence="4">
    <location>
        <begin position="94"/>
        <end position="115"/>
    </location>
</feature>
<dbReference type="PROSITE" id="PS50850">
    <property type="entry name" value="MFS"/>
    <property type="match status" value="1"/>
</dbReference>
<dbReference type="GO" id="GO:0022857">
    <property type="term" value="F:transmembrane transporter activity"/>
    <property type="evidence" value="ECO:0007669"/>
    <property type="project" value="InterPro"/>
</dbReference>
<organism evidence="6 7">
    <name type="scientific">Coniochaeta ligniaria NRRL 30616</name>
    <dbReference type="NCBI Taxonomy" id="1408157"/>
    <lineage>
        <taxon>Eukaryota</taxon>
        <taxon>Fungi</taxon>
        <taxon>Dikarya</taxon>
        <taxon>Ascomycota</taxon>
        <taxon>Pezizomycotina</taxon>
        <taxon>Sordariomycetes</taxon>
        <taxon>Sordariomycetidae</taxon>
        <taxon>Coniochaetales</taxon>
        <taxon>Coniochaetaceae</taxon>
        <taxon>Coniochaeta</taxon>
    </lineage>
</organism>
<dbReference type="AlphaFoldDB" id="A0A1J7IUI3"/>
<dbReference type="Gene3D" id="1.20.1250.20">
    <property type="entry name" value="MFS general substrate transporter like domains"/>
    <property type="match status" value="1"/>
</dbReference>
<reference evidence="6 7" key="1">
    <citation type="submission" date="2016-10" db="EMBL/GenBank/DDBJ databases">
        <title>Draft genome sequence of Coniochaeta ligniaria NRRL30616, a lignocellulolytic fungus for bioabatement of inhibitors in plant biomass hydrolysates.</title>
        <authorList>
            <consortium name="DOE Joint Genome Institute"/>
            <person name="Jimenez D.J."/>
            <person name="Hector R.E."/>
            <person name="Riley R."/>
            <person name="Sun H."/>
            <person name="Grigoriev I.V."/>
            <person name="Van Elsas J.D."/>
            <person name="Nichols N.N."/>
        </authorList>
    </citation>
    <scope>NUCLEOTIDE SEQUENCE [LARGE SCALE GENOMIC DNA]</scope>
    <source>
        <strain evidence="6 7">NRRL 30616</strain>
    </source>
</reference>
<feature type="compositionally biased region" description="Polar residues" evidence="3">
    <location>
        <begin position="45"/>
        <end position="54"/>
    </location>
</feature>
<feature type="transmembrane region" description="Helical" evidence="4">
    <location>
        <begin position="253"/>
        <end position="273"/>
    </location>
</feature>
<dbReference type="SUPFAM" id="SSF103473">
    <property type="entry name" value="MFS general substrate transporter"/>
    <property type="match status" value="1"/>
</dbReference>
<dbReference type="GO" id="GO:0016020">
    <property type="term" value="C:membrane"/>
    <property type="evidence" value="ECO:0007669"/>
    <property type="project" value="UniProtKB-SubCell"/>
</dbReference>
<evidence type="ECO:0000256" key="4">
    <source>
        <dbReference type="SAM" id="Phobius"/>
    </source>
</evidence>
<gene>
    <name evidence="6" type="ORF">CONLIGDRAFT_631060</name>
</gene>
<feature type="transmembrane region" description="Helical" evidence="4">
    <location>
        <begin position="135"/>
        <end position="157"/>
    </location>
</feature>
<keyword evidence="4" id="KW-0812">Transmembrane</keyword>